<dbReference type="AlphaFoldDB" id="A0A251QYR4"/>
<sequence length="69" mass="8133">MGNYSADTTCLFRTQTTQSFEGFHIKHHPLFDHFFNEPQSFTYPFSLHIAVDQGIIARSNIRDTIFYHH</sequence>
<organism evidence="1 2">
    <name type="scientific">Prunus persica</name>
    <name type="common">Peach</name>
    <name type="synonym">Amygdalus persica</name>
    <dbReference type="NCBI Taxonomy" id="3760"/>
    <lineage>
        <taxon>Eukaryota</taxon>
        <taxon>Viridiplantae</taxon>
        <taxon>Streptophyta</taxon>
        <taxon>Embryophyta</taxon>
        <taxon>Tracheophyta</taxon>
        <taxon>Spermatophyta</taxon>
        <taxon>Magnoliopsida</taxon>
        <taxon>eudicotyledons</taxon>
        <taxon>Gunneridae</taxon>
        <taxon>Pentapetalae</taxon>
        <taxon>rosids</taxon>
        <taxon>fabids</taxon>
        <taxon>Rosales</taxon>
        <taxon>Rosaceae</taxon>
        <taxon>Amygdaloideae</taxon>
        <taxon>Amygdaleae</taxon>
        <taxon>Prunus</taxon>
    </lineage>
</organism>
<evidence type="ECO:0000313" key="2">
    <source>
        <dbReference type="Proteomes" id="UP000006882"/>
    </source>
</evidence>
<proteinExistence type="predicted"/>
<protein>
    <submittedName>
        <fullName evidence="1">Uncharacterized protein</fullName>
    </submittedName>
</protein>
<dbReference type="Gramene" id="ONI28887">
    <property type="protein sequence ID" value="ONI28887"/>
    <property type="gene ID" value="PRUPE_1G166900"/>
</dbReference>
<evidence type="ECO:0000313" key="1">
    <source>
        <dbReference type="EMBL" id="ONI28887.1"/>
    </source>
</evidence>
<keyword evidence="2" id="KW-1185">Reference proteome</keyword>
<name>A0A251QYR4_PRUPE</name>
<reference evidence="1 2" key="1">
    <citation type="journal article" date="2013" name="Nat. Genet.">
        <title>The high-quality draft genome of peach (Prunus persica) identifies unique patterns of genetic diversity, domestication and genome evolution.</title>
        <authorList>
            <consortium name="International Peach Genome Initiative"/>
            <person name="Verde I."/>
            <person name="Abbott A.G."/>
            <person name="Scalabrin S."/>
            <person name="Jung S."/>
            <person name="Shu S."/>
            <person name="Marroni F."/>
            <person name="Zhebentyayeva T."/>
            <person name="Dettori M.T."/>
            <person name="Grimwood J."/>
            <person name="Cattonaro F."/>
            <person name="Zuccolo A."/>
            <person name="Rossini L."/>
            <person name="Jenkins J."/>
            <person name="Vendramin E."/>
            <person name="Meisel L.A."/>
            <person name="Decroocq V."/>
            <person name="Sosinski B."/>
            <person name="Prochnik S."/>
            <person name="Mitros T."/>
            <person name="Policriti A."/>
            <person name="Cipriani G."/>
            <person name="Dondini L."/>
            <person name="Ficklin S."/>
            <person name="Goodstein D.M."/>
            <person name="Xuan P."/>
            <person name="Del Fabbro C."/>
            <person name="Aramini V."/>
            <person name="Copetti D."/>
            <person name="Gonzalez S."/>
            <person name="Horner D.S."/>
            <person name="Falchi R."/>
            <person name="Lucas S."/>
            <person name="Mica E."/>
            <person name="Maldonado J."/>
            <person name="Lazzari B."/>
            <person name="Bielenberg D."/>
            <person name="Pirona R."/>
            <person name="Miculan M."/>
            <person name="Barakat A."/>
            <person name="Testolin R."/>
            <person name="Stella A."/>
            <person name="Tartarini S."/>
            <person name="Tonutti P."/>
            <person name="Arus P."/>
            <person name="Orellana A."/>
            <person name="Wells C."/>
            <person name="Main D."/>
            <person name="Vizzotto G."/>
            <person name="Silva H."/>
            <person name="Salamini F."/>
            <person name="Schmutz J."/>
            <person name="Morgante M."/>
            <person name="Rokhsar D.S."/>
        </authorList>
    </citation>
    <scope>NUCLEOTIDE SEQUENCE [LARGE SCALE GENOMIC DNA]</scope>
    <source>
        <strain evidence="2">cv. Nemared</strain>
    </source>
</reference>
<dbReference type="EMBL" id="CM007651">
    <property type="protein sequence ID" value="ONI28887.1"/>
    <property type="molecule type" value="Genomic_DNA"/>
</dbReference>
<dbReference type="Proteomes" id="UP000006882">
    <property type="component" value="Chromosome G1"/>
</dbReference>
<accession>A0A251QYR4</accession>
<gene>
    <name evidence="1" type="ORF">PRUPE_1G166900</name>
</gene>